<name>A0AAN8XKP2_HALRR</name>
<evidence type="ECO:0000313" key="2">
    <source>
        <dbReference type="Proteomes" id="UP001381693"/>
    </source>
</evidence>
<dbReference type="AlphaFoldDB" id="A0AAN8XKP2"/>
<accession>A0AAN8XKP2</accession>
<protein>
    <submittedName>
        <fullName evidence="1">Uncharacterized protein</fullName>
    </submittedName>
</protein>
<comment type="caution">
    <text evidence="1">The sequence shown here is derived from an EMBL/GenBank/DDBJ whole genome shotgun (WGS) entry which is preliminary data.</text>
</comment>
<organism evidence="1 2">
    <name type="scientific">Halocaridina rubra</name>
    <name type="common">Hawaiian red shrimp</name>
    <dbReference type="NCBI Taxonomy" id="373956"/>
    <lineage>
        <taxon>Eukaryota</taxon>
        <taxon>Metazoa</taxon>
        <taxon>Ecdysozoa</taxon>
        <taxon>Arthropoda</taxon>
        <taxon>Crustacea</taxon>
        <taxon>Multicrustacea</taxon>
        <taxon>Malacostraca</taxon>
        <taxon>Eumalacostraca</taxon>
        <taxon>Eucarida</taxon>
        <taxon>Decapoda</taxon>
        <taxon>Pleocyemata</taxon>
        <taxon>Caridea</taxon>
        <taxon>Atyoidea</taxon>
        <taxon>Atyidae</taxon>
        <taxon>Halocaridina</taxon>
    </lineage>
</organism>
<gene>
    <name evidence="1" type="ORF">SK128_010197</name>
</gene>
<keyword evidence="2" id="KW-1185">Reference proteome</keyword>
<sequence>MAVDNSTIIQAPAYHLLRNAIAPAIAQVFVSNFRDTDFVQKRLSEVKPSGSQHHPLQPIDFDSISLFEFLKKVHNRGKKEEDKKRKANKNVTVIPESHTGPRTLHINNLNDNEDLLSKLRVKEFFNPKNFAYLAEELGKLDVTLLLTLVTNAILLFSIPPEVLKAVDEIKDVRNGLNHSGRKVKYEECQKTFELLCCSLEIIYRYLGRSLSDLQEKEREARMLWNIDPHILFQDMQSE</sequence>
<proteinExistence type="predicted"/>
<evidence type="ECO:0000313" key="1">
    <source>
        <dbReference type="EMBL" id="KAK7084581.1"/>
    </source>
</evidence>
<dbReference type="Proteomes" id="UP001381693">
    <property type="component" value="Unassembled WGS sequence"/>
</dbReference>
<reference evidence="1 2" key="1">
    <citation type="submission" date="2023-11" db="EMBL/GenBank/DDBJ databases">
        <title>Halocaridina rubra genome assembly.</title>
        <authorList>
            <person name="Smith C."/>
        </authorList>
    </citation>
    <scope>NUCLEOTIDE SEQUENCE [LARGE SCALE GENOMIC DNA]</scope>
    <source>
        <strain evidence="1">EP-1</strain>
        <tissue evidence="1">Whole</tissue>
    </source>
</reference>
<dbReference type="EMBL" id="JAXCGZ010002042">
    <property type="protein sequence ID" value="KAK7084581.1"/>
    <property type="molecule type" value="Genomic_DNA"/>
</dbReference>